<feature type="transmembrane region" description="Helical" evidence="7">
    <location>
        <begin position="559"/>
        <end position="580"/>
    </location>
</feature>
<keyword evidence="2" id="KW-0926">Vacuole</keyword>
<feature type="compositionally biased region" description="Low complexity" evidence="6">
    <location>
        <begin position="355"/>
        <end position="373"/>
    </location>
</feature>
<feature type="domain" description="SPX" evidence="8">
    <location>
        <begin position="1"/>
        <end position="160"/>
    </location>
</feature>
<dbReference type="HOGENOM" id="CLU_465390_0_0_1"/>
<keyword evidence="4 7" id="KW-1133">Transmembrane helix</keyword>
<dbReference type="AlphaFoldDB" id="G0S9I8"/>
<dbReference type="PANTHER" id="PTHR46140">
    <property type="entry name" value="VACUOLAR TRANSPORTER CHAPERONE 1-RELATED"/>
    <property type="match status" value="1"/>
</dbReference>
<dbReference type="CDD" id="cd14474">
    <property type="entry name" value="SPX_YDR089W"/>
    <property type="match status" value="1"/>
</dbReference>
<evidence type="ECO:0000313" key="9">
    <source>
        <dbReference type="EMBL" id="EGS20099.1"/>
    </source>
</evidence>
<dbReference type="GO" id="GO:0005774">
    <property type="term" value="C:vacuolar membrane"/>
    <property type="evidence" value="ECO:0007669"/>
    <property type="project" value="UniProtKB-SubCell"/>
</dbReference>
<feature type="region of interest" description="Disordered" evidence="6">
    <location>
        <begin position="320"/>
        <end position="409"/>
    </location>
</feature>
<organism evidence="10">
    <name type="scientific">Chaetomium thermophilum (strain DSM 1495 / CBS 144.50 / IMI 039719)</name>
    <name type="common">Thermochaetoides thermophila</name>
    <dbReference type="NCBI Taxonomy" id="759272"/>
    <lineage>
        <taxon>Eukaryota</taxon>
        <taxon>Fungi</taxon>
        <taxon>Dikarya</taxon>
        <taxon>Ascomycota</taxon>
        <taxon>Pezizomycotina</taxon>
        <taxon>Sordariomycetes</taxon>
        <taxon>Sordariomycetidae</taxon>
        <taxon>Sordariales</taxon>
        <taxon>Chaetomiaceae</taxon>
        <taxon>Thermochaetoides</taxon>
    </lineage>
</organism>
<feature type="compositionally biased region" description="Low complexity" evidence="6">
    <location>
        <begin position="200"/>
        <end position="242"/>
    </location>
</feature>
<dbReference type="PANTHER" id="PTHR46140:SF1">
    <property type="entry name" value="VACUOLAR TRANSPORTER CHAPERONE COMPLEX SUBUNIT 4-RELATED"/>
    <property type="match status" value="1"/>
</dbReference>
<evidence type="ECO:0000256" key="6">
    <source>
        <dbReference type="SAM" id="MobiDB-lite"/>
    </source>
</evidence>
<feature type="transmembrane region" description="Helical" evidence="7">
    <location>
        <begin position="487"/>
        <end position="512"/>
    </location>
</feature>
<evidence type="ECO:0000256" key="5">
    <source>
        <dbReference type="ARBA" id="ARBA00023136"/>
    </source>
</evidence>
<name>G0S9I8_CHATD</name>
<dbReference type="GeneID" id="18258642"/>
<feature type="transmembrane region" description="Helical" evidence="7">
    <location>
        <begin position="428"/>
        <end position="450"/>
    </location>
</feature>
<accession>G0S9I8</accession>
<dbReference type="InterPro" id="IPR051572">
    <property type="entry name" value="VTC_Complex_Subunit"/>
</dbReference>
<dbReference type="OrthoDB" id="5588846at2759"/>
<comment type="subcellular location">
    <subcellularLocation>
        <location evidence="1">Vacuole membrane</location>
        <topology evidence="1">Multi-pass membrane protein</topology>
    </subcellularLocation>
</comment>
<dbReference type="eggNOG" id="ENOG502SB0X">
    <property type="taxonomic scope" value="Eukaryota"/>
</dbReference>
<feature type="compositionally biased region" description="Basic residues" evidence="6">
    <location>
        <begin position="384"/>
        <end position="395"/>
    </location>
</feature>
<protein>
    <recommendedName>
        <fullName evidence="8">SPX domain-containing protein</fullName>
    </recommendedName>
</protein>
<dbReference type="GO" id="GO:0006799">
    <property type="term" value="P:polyphosphate biosynthetic process"/>
    <property type="evidence" value="ECO:0007669"/>
    <property type="project" value="UniProtKB-ARBA"/>
</dbReference>
<keyword evidence="10" id="KW-1185">Reference proteome</keyword>
<dbReference type="KEGG" id="cthr:CTHT_0046040"/>
<evidence type="ECO:0000256" key="3">
    <source>
        <dbReference type="ARBA" id="ARBA00022692"/>
    </source>
</evidence>
<feature type="compositionally biased region" description="Low complexity" evidence="6">
    <location>
        <begin position="396"/>
        <end position="405"/>
    </location>
</feature>
<proteinExistence type="predicted"/>
<evidence type="ECO:0000256" key="2">
    <source>
        <dbReference type="ARBA" id="ARBA00022554"/>
    </source>
</evidence>
<dbReference type="Proteomes" id="UP000008066">
    <property type="component" value="Unassembled WGS sequence"/>
</dbReference>
<dbReference type="PROSITE" id="PS51382">
    <property type="entry name" value="SPX"/>
    <property type="match status" value="1"/>
</dbReference>
<keyword evidence="5 7" id="KW-0472">Membrane</keyword>
<sequence>MKFGQQFEQLSVPRWKLHNIDYNALKQHIKAHTTRDPAVATPVPIPGGGGRDSALIKFENDLYAELCQQHDRVHLFVTSTADEVARRLAHISSVLDRTLARQPSLKRVQRLARCEQELLSCANDVASLKRFVSAQVMAFRKILKKYRKWTGSTALGSRFRDGVLSDPKSFTRRDFNPLQVQCDELLAAMRNAMPADWRKQIATQQQQDQQAQQQLSRTSTSASRTTRASYSRPELSQSQSQPQPEPQPQPAAYWNEYDHGSEAGDVVNGDQNDDSYAIYVNPTDTTLSLPSLDSLRTVFVHPVQRVTSWFTRRRAGGYEYHSAGERGPLLPTSDHQNSHEPQPQAQGYGSTRSASNTLISERSSTSSASSTTSSEDDFPSPFSPRRHPQRQRRRSSSVSDSLISPHDTSHPLRRVEDPFLCRRRILRAWVMLTFSLAGVLALAAVVPLLLLGPYAASSPGEDADEGLDDANDDNEDGSASWQKRQQLLIAVAAVLLAGSLCVNCAGVCLMLWREEWERWEEEQQQGLMMGPQWMVVSGRGLLGRRERRREGSWEMCEKVLGWTVFVLVCVVDVGLLVWLGELVLWD</sequence>
<dbReference type="EMBL" id="GL988043">
    <property type="protein sequence ID" value="EGS20099.1"/>
    <property type="molecule type" value="Genomic_DNA"/>
</dbReference>
<keyword evidence="3 7" id="KW-0812">Transmembrane</keyword>
<feature type="region of interest" description="Disordered" evidence="6">
    <location>
        <begin position="200"/>
        <end position="277"/>
    </location>
</feature>
<evidence type="ECO:0000313" key="10">
    <source>
        <dbReference type="Proteomes" id="UP000008066"/>
    </source>
</evidence>
<dbReference type="RefSeq" id="XP_006694984.1">
    <property type="nucleotide sequence ID" value="XM_006694921.1"/>
</dbReference>
<dbReference type="InterPro" id="IPR004331">
    <property type="entry name" value="SPX_dom"/>
</dbReference>
<feature type="compositionally biased region" description="Polar residues" evidence="6">
    <location>
        <begin position="333"/>
        <end position="354"/>
    </location>
</feature>
<evidence type="ECO:0000259" key="8">
    <source>
        <dbReference type="PROSITE" id="PS51382"/>
    </source>
</evidence>
<evidence type="ECO:0000256" key="1">
    <source>
        <dbReference type="ARBA" id="ARBA00004128"/>
    </source>
</evidence>
<gene>
    <name evidence="9" type="ORF">CTHT_0046040</name>
</gene>
<evidence type="ECO:0000256" key="7">
    <source>
        <dbReference type="SAM" id="Phobius"/>
    </source>
</evidence>
<dbReference type="Pfam" id="PF03105">
    <property type="entry name" value="SPX"/>
    <property type="match status" value="1"/>
</dbReference>
<reference evidence="9 10" key="1">
    <citation type="journal article" date="2011" name="Cell">
        <title>Insight into structure and assembly of the nuclear pore complex by utilizing the genome of a eukaryotic thermophile.</title>
        <authorList>
            <person name="Amlacher S."/>
            <person name="Sarges P."/>
            <person name="Flemming D."/>
            <person name="van Noort V."/>
            <person name="Kunze R."/>
            <person name="Devos D.P."/>
            <person name="Arumugam M."/>
            <person name="Bork P."/>
            <person name="Hurt E."/>
        </authorList>
    </citation>
    <scope>NUCLEOTIDE SEQUENCE [LARGE SCALE GENOMIC DNA]</scope>
    <source>
        <strain evidence="10">DSM 1495 / CBS 144.50 / IMI 039719</strain>
    </source>
</reference>
<evidence type="ECO:0000256" key="4">
    <source>
        <dbReference type="ARBA" id="ARBA00022989"/>
    </source>
</evidence>